<evidence type="ECO:0000313" key="2">
    <source>
        <dbReference type="Proteomes" id="UP000178764"/>
    </source>
</evidence>
<dbReference type="EMBL" id="MEZT01000001">
    <property type="protein sequence ID" value="OGD57444.1"/>
    <property type="molecule type" value="Genomic_DNA"/>
</dbReference>
<gene>
    <name evidence="1" type="ORF">A2V71_03430</name>
</gene>
<evidence type="ECO:0000313" key="1">
    <source>
        <dbReference type="EMBL" id="OGD57444.1"/>
    </source>
</evidence>
<name>A0A1F5DQW1_9BACT</name>
<organism evidence="1 2">
    <name type="scientific">Candidatus Berkelbacteria bacterium RBG_13_40_8</name>
    <dbReference type="NCBI Taxonomy" id="1797467"/>
    <lineage>
        <taxon>Bacteria</taxon>
        <taxon>Candidatus Berkelbacteria</taxon>
    </lineage>
</organism>
<comment type="caution">
    <text evidence="1">The sequence shown here is derived from an EMBL/GenBank/DDBJ whole genome shotgun (WGS) entry which is preliminary data.</text>
</comment>
<sequence length="130" mass="14255">MVFIPREHKDDVVMITGGTPSQRAVVVLAYIDMEAKEVWAEQGEASLEDKESLMKVVPYISELIEMGEEAISAISKVLPNVPNQLAEICLVTALSQIGGDKARNVICGQMPHLSQKAKEVAEDFLKTQTD</sequence>
<dbReference type="AlphaFoldDB" id="A0A1F5DQW1"/>
<protein>
    <submittedName>
        <fullName evidence="1">Uncharacterized protein</fullName>
    </submittedName>
</protein>
<dbReference type="Proteomes" id="UP000178764">
    <property type="component" value="Unassembled WGS sequence"/>
</dbReference>
<reference evidence="1 2" key="1">
    <citation type="journal article" date="2016" name="Nat. Commun.">
        <title>Thousands of microbial genomes shed light on interconnected biogeochemical processes in an aquifer system.</title>
        <authorList>
            <person name="Anantharaman K."/>
            <person name="Brown C.T."/>
            <person name="Hug L.A."/>
            <person name="Sharon I."/>
            <person name="Castelle C.J."/>
            <person name="Probst A.J."/>
            <person name="Thomas B.C."/>
            <person name="Singh A."/>
            <person name="Wilkins M.J."/>
            <person name="Karaoz U."/>
            <person name="Brodie E.L."/>
            <person name="Williams K.H."/>
            <person name="Hubbard S.S."/>
            <person name="Banfield J.F."/>
        </authorList>
    </citation>
    <scope>NUCLEOTIDE SEQUENCE [LARGE SCALE GENOMIC DNA]</scope>
</reference>
<proteinExistence type="predicted"/>
<accession>A0A1F5DQW1</accession>